<dbReference type="Proteomes" id="UP000295285">
    <property type="component" value="Unassembled WGS sequence"/>
</dbReference>
<accession>A0A4R4BKC8</accession>
<dbReference type="EMBL" id="SMDG01000001">
    <property type="protein sequence ID" value="TCW59753.1"/>
    <property type="molecule type" value="Genomic_DNA"/>
</dbReference>
<dbReference type="SUPFAM" id="SSF51126">
    <property type="entry name" value="Pectin lyase-like"/>
    <property type="match status" value="1"/>
</dbReference>
<proteinExistence type="predicted"/>
<organism evidence="1 2">
    <name type="scientific">Bacillus thuringiensis</name>
    <dbReference type="NCBI Taxonomy" id="1428"/>
    <lineage>
        <taxon>Bacteria</taxon>
        <taxon>Bacillati</taxon>
        <taxon>Bacillota</taxon>
        <taxon>Bacilli</taxon>
        <taxon>Bacillales</taxon>
        <taxon>Bacillaceae</taxon>
        <taxon>Bacillus</taxon>
        <taxon>Bacillus cereus group</taxon>
    </lineage>
</organism>
<dbReference type="InterPro" id="IPR012334">
    <property type="entry name" value="Pectin_lyas_fold"/>
</dbReference>
<sequence length="623" mass="69693">MANIINFLRGIKTAIYGKEVRGSIHDAVDAINKETESATTLSKNTQHKQTALEKKYDNQIANMTNENPSISELVDFRTSMVTGETFDTAGKRADAVDALLAKVVSDQTKADKDILGKGISITWSGAKSKQEDPNFNNTDSIQATIDYIKNNQPNFPFAGGLLYIPLGTYKYDEVLITSPHITVTGPGTLQGTIKIKSIERPNPSYDNNIVDLFTKIVGLRFKHDKDNKTDAIVIQNTRCVTVENCYFENYHRAVHGEALFEDVPYQQTARVQITDCFFVNVDYCIKTSWMPWYEGVSQNWRYNQHGDWQITGCHGYLTTRGITHIHLEGQDGYNISDNFFFHQLYRLKSATKCHNIYVKQSNFGTISDNQCFEAGWNSIHIEDPRTLTITGNNIAWPGQRIPGDGIYIETIDKSTYPEANIIVANNPITYPTRCGINIGYRVINALVNANSITATGNSKFYYGTDSLPNAYSIFIAELTEDFEGKQRVRTSLNAYDGALFQIRGVSIGNMPLSYVDNQRTFGNINVTPRTINGEFNVSSLINKNTNPFNEAYPFMFKNVQGSINKITGAKLGQEITLIVAGAANLTLNNTGTGPDLLNIGSKIELTQSQYVRLKKTDTYWIKI</sequence>
<dbReference type="InterPro" id="IPR011050">
    <property type="entry name" value="Pectin_lyase_fold/virulence"/>
</dbReference>
<dbReference type="RefSeq" id="WP_131931368.1">
    <property type="nucleotide sequence ID" value="NZ_SMDF01000001.1"/>
</dbReference>
<dbReference type="AlphaFoldDB" id="A0A4R4BKC8"/>
<evidence type="ECO:0000313" key="2">
    <source>
        <dbReference type="Proteomes" id="UP000295285"/>
    </source>
</evidence>
<evidence type="ECO:0008006" key="3">
    <source>
        <dbReference type="Google" id="ProtNLM"/>
    </source>
</evidence>
<gene>
    <name evidence="1" type="ORF">EC910_101383</name>
</gene>
<dbReference type="Gene3D" id="2.160.20.10">
    <property type="entry name" value="Single-stranded right-handed beta-helix, Pectin lyase-like"/>
    <property type="match status" value="1"/>
</dbReference>
<comment type="caution">
    <text evidence="1">The sequence shown here is derived from an EMBL/GenBank/DDBJ whole genome shotgun (WGS) entry which is preliminary data.</text>
</comment>
<reference evidence="1 2" key="1">
    <citation type="submission" date="2019-03" db="EMBL/GenBank/DDBJ databases">
        <title>Above-ground endophytic microbial communities from plants in different locations in the United States.</title>
        <authorList>
            <person name="Frank C."/>
        </authorList>
    </citation>
    <scope>NUCLEOTIDE SEQUENCE [LARGE SCALE GENOMIC DNA]</scope>
    <source>
        <strain evidence="1 2">LP_2_YM</strain>
    </source>
</reference>
<evidence type="ECO:0000313" key="1">
    <source>
        <dbReference type="EMBL" id="TCW59753.1"/>
    </source>
</evidence>
<name>A0A4R4BKC8_BACTU</name>
<protein>
    <recommendedName>
        <fullName evidence="3">Pectate lyase superfamily protein domain-containing protein</fullName>
    </recommendedName>
</protein>